<dbReference type="Pfam" id="PF00454">
    <property type="entry name" value="PI3_PI4_kinase"/>
    <property type="match status" value="1"/>
</dbReference>
<dbReference type="InterPro" id="IPR045581">
    <property type="entry name" value="DNAPKcs_CC5"/>
</dbReference>
<dbReference type="PROSITE" id="PS00915">
    <property type="entry name" value="PI3_4_KINASE_1"/>
    <property type="match status" value="1"/>
</dbReference>
<dbReference type="Gene3D" id="1.10.1070.11">
    <property type="entry name" value="Phosphatidylinositol 3-/4-kinase, catalytic domain"/>
    <property type="match status" value="1"/>
</dbReference>
<evidence type="ECO:0000256" key="8">
    <source>
        <dbReference type="ARBA" id="ARBA00022777"/>
    </source>
</evidence>
<keyword evidence="5" id="KW-0808">Transferase</keyword>
<keyword evidence="8" id="KW-0418">Kinase</keyword>
<dbReference type="SUPFAM" id="SSF56112">
    <property type="entry name" value="Protein kinase-like (PK-like)"/>
    <property type="match status" value="1"/>
</dbReference>
<evidence type="ECO:0000259" key="12">
    <source>
        <dbReference type="PROSITE" id="PS50290"/>
    </source>
</evidence>
<evidence type="ECO:0000256" key="5">
    <source>
        <dbReference type="ARBA" id="ARBA00022679"/>
    </source>
</evidence>
<dbReference type="Pfam" id="PF20500">
    <property type="entry name" value="DNA-PKcs_N"/>
    <property type="match status" value="1"/>
</dbReference>
<dbReference type="InterPro" id="IPR014009">
    <property type="entry name" value="PIK_FAT"/>
</dbReference>
<keyword evidence="11" id="KW-0539">Nucleus</keyword>
<feature type="domain" description="FAT" evidence="13">
    <location>
        <begin position="2654"/>
        <end position="3244"/>
    </location>
</feature>
<dbReference type="GO" id="GO:0008630">
    <property type="term" value="P:intrinsic apoptotic signaling pathway in response to DNA damage"/>
    <property type="evidence" value="ECO:0007669"/>
    <property type="project" value="TreeGrafter"/>
</dbReference>
<keyword evidence="16" id="KW-1185">Reference proteome</keyword>
<dbReference type="PROSITE" id="PS51189">
    <property type="entry name" value="FAT"/>
    <property type="match status" value="1"/>
</dbReference>
<dbReference type="Gene3D" id="3.30.1010.10">
    <property type="entry name" value="Phosphatidylinositol 3-kinase Catalytic Subunit, Chain A, domain 4"/>
    <property type="match status" value="1"/>
</dbReference>
<keyword evidence="10" id="KW-0234">DNA repair</keyword>
<dbReference type="EMBL" id="OU892280">
    <property type="protein sequence ID" value="CAG9767394.1"/>
    <property type="molecule type" value="Genomic_DNA"/>
</dbReference>
<evidence type="ECO:0000313" key="15">
    <source>
        <dbReference type="EMBL" id="CAG9767394.1"/>
    </source>
</evidence>
<dbReference type="InterPro" id="IPR050517">
    <property type="entry name" value="DDR_Repair_Kinase"/>
</dbReference>
<dbReference type="InterPro" id="IPR003152">
    <property type="entry name" value="FATC_dom"/>
</dbReference>
<dbReference type="OrthoDB" id="431717at2759"/>
<dbReference type="SMART" id="SM00146">
    <property type="entry name" value="PI3Kc"/>
    <property type="match status" value="1"/>
</dbReference>
<evidence type="ECO:0000259" key="13">
    <source>
        <dbReference type="PROSITE" id="PS51189"/>
    </source>
</evidence>
<dbReference type="EC" id="2.7.11.1" evidence="3"/>
<dbReference type="GO" id="GO:0004677">
    <property type="term" value="F:DNA-dependent protein kinase activity"/>
    <property type="evidence" value="ECO:0007669"/>
    <property type="project" value="InterPro"/>
</dbReference>
<evidence type="ECO:0000256" key="9">
    <source>
        <dbReference type="ARBA" id="ARBA00022840"/>
    </source>
</evidence>
<dbReference type="GO" id="GO:0005634">
    <property type="term" value="C:nucleus"/>
    <property type="evidence" value="ECO:0007669"/>
    <property type="project" value="UniProtKB-SubCell"/>
</dbReference>
<organism evidence="15 16">
    <name type="scientific">Ceutorhynchus assimilis</name>
    <name type="common">cabbage seed weevil</name>
    <dbReference type="NCBI Taxonomy" id="467358"/>
    <lineage>
        <taxon>Eukaryota</taxon>
        <taxon>Metazoa</taxon>
        <taxon>Ecdysozoa</taxon>
        <taxon>Arthropoda</taxon>
        <taxon>Hexapoda</taxon>
        <taxon>Insecta</taxon>
        <taxon>Pterygota</taxon>
        <taxon>Neoptera</taxon>
        <taxon>Endopterygota</taxon>
        <taxon>Coleoptera</taxon>
        <taxon>Polyphaga</taxon>
        <taxon>Cucujiformia</taxon>
        <taxon>Curculionidae</taxon>
        <taxon>Ceutorhynchinae</taxon>
        <taxon>Ceutorhynchus</taxon>
    </lineage>
</organism>
<accession>A0A9N9QPZ6</accession>
<name>A0A9N9QPZ6_9CUCU</name>
<dbReference type="InterPro" id="IPR012582">
    <property type="entry name" value="DNAPKcs_CC3"/>
</dbReference>
<dbReference type="Pfam" id="PF08163">
    <property type="entry name" value="DNAPKcs_CC3"/>
    <property type="match status" value="1"/>
</dbReference>
<dbReference type="SMART" id="SM01344">
    <property type="entry name" value="NUC194"/>
    <property type="match status" value="1"/>
</dbReference>
<evidence type="ECO:0000256" key="7">
    <source>
        <dbReference type="ARBA" id="ARBA00022763"/>
    </source>
</evidence>
<dbReference type="GO" id="GO:0005524">
    <property type="term" value="F:ATP binding"/>
    <property type="evidence" value="ECO:0007669"/>
    <property type="project" value="UniProtKB-KW"/>
</dbReference>
<dbReference type="PANTHER" id="PTHR11139:SF68">
    <property type="entry name" value="DNA-DEPENDENT PROTEIN KINASE CATALYTIC SUBUNIT"/>
    <property type="match status" value="1"/>
</dbReference>
<dbReference type="CDD" id="cd05172">
    <property type="entry name" value="PIKKc_DNA-PK"/>
    <property type="match status" value="1"/>
</dbReference>
<evidence type="ECO:0000256" key="11">
    <source>
        <dbReference type="ARBA" id="ARBA00023242"/>
    </source>
</evidence>
<evidence type="ECO:0000256" key="6">
    <source>
        <dbReference type="ARBA" id="ARBA00022741"/>
    </source>
</evidence>
<dbReference type="SMART" id="SM01343">
    <property type="entry name" value="FATC"/>
    <property type="match status" value="1"/>
</dbReference>
<evidence type="ECO:0000256" key="4">
    <source>
        <dbReference type="ARBA" id="ARBA00022527"/>
    </source>
</evidence>
<evidence type="ECO:0000259" key="14">
    <source>
        <dbReference type="PROSITE" id="PS51190"/>
    </source>
</evidence>
<dbReference type="InterPro" id="IPR046803">
    <property type="entry name" value="DNAPKcs_CC1-2"/>
</dbReference>
<evidence type="ECO:0000313" key="16">
    <source>
        <dbReference type="Proteomes" id="UP001152799"/>
    </source>
</evidence>
<dbReference type="InterPro" id="IPR046804">
    <property type="entry name" value="DNA-PKcs_N"/>
</dbReference>
<keyword evidence="4" id="KW-0723">Serine/threonine-protein kinase</keyword>
<dbReference type="PANTHER" id="PTHR11139">
    <property type="entry name" value="ATAXIA TELANGIECTASIA MUTATED ATM -RELATED"/>
    <property type="match status" value="1"/>
</dbReference>
<keyword evidence="7" id="KW-0227">DNA damage</keyword>
<comment type="similarity">
    <text evidence="2">Belongs to the PI3/PI4-kinase family.</text>
</comment>
<dbReference type="SUPFAM" id="SSF48371">
    <property type="entry name" value="ARM repeat"/>
    <property type="match status" value="2"/>
</dbReference>
<sequence>MDIDPQNFFQTLKNQSTDSFKGPTECLRLLAILNYNFTEEQLDASLVDLYIYHIFNKTNGIFSFILEVVNNSKFDYATGKSFELIYTILNNFSNKIGDSVLDINDKCLKVLQSSASAKVKTKALDVLLISFEKIDKCLENQEKYAAVFDGVRACLIQAIHTDSIRQKEFMAIGLFVKKFRYLITGPDSLKNYFIMQLDRQIVKGPSQSVLYGIFTGLNYFCESFPLSLENPDDAVIIEKLYKYIRDLSKAEGKVKYANRAALCFFASYMNLFMKTVINEYKQWHKRLLVEWLNMGIEEKKAGEQALKALLMNISHSLAGMDKKNCMPILTHFIGWFKSIIRKEKASATEKKLCVQGLKYFCSPLYKHYPKEEARDIFLMIMQNFEKLYVLNENPDYEDKEFLPDYVQCLASFMRYQTFSNGEIYCLQRAVISMIKSFDKLKPLHHSIVIDALVTTLFYLKETKHFEAFLENIVYQGVVWSCSHQHISDSNLKDVVTVKNYFPLWRGLLKLATNRQYDKVSIYFDDRQYILTKIVNELIKIVLILINKLNINVKLKEDVIQTDIETAYQVEHSSDFAIFLNVIDFYEEIFMNIEPAMLRLCICKLINHLVEKCIKFPLISGFYRLLSFVLKIANELMLFDAGNITLNQNVANCKETLPKFLTFLLHKMKQFKDELLISCLHVLLECPIVIIEPLLPECTGIFVTVFDVGRSYIALANMGLNTLEHWQKSINQTDFEPFIIQVIPCLDSYLRSKFLGGLSQTNALDKRRKGAQGLKKRTVLVQLEPELVKFQKRVLRFVGSQNSHVCRAFVMPDNNFERKVTSDNLHLKVALPYEDLALEIHLEPFIMRVVELSLYSSDRKTRIMACELLQAFVMVFLGRTKQMAHSGLSDLEDLFKNLAMPLLQLGCDIDQVVRQIFEPLFMQLVHWYTSKVQRESPHLAVIIDVLMEGVTHPTNSSLRDFSGKSLNEFVKWTVKQSSEQELKTNPQNIKILVKRIRFFSSHPDLVKKLGAALIFNNIYKEIREERALISIFSMELLHIFINSLALLEYSNEEVDNTVTQILNAIGHLKRIFMEKAPIFRTTDNLRRIPSDITEGTLEGLVKWILSMTASRSKYCRDISMELFIHIQPLCGTKESLPACVLKQYPDDNFQAIFAEHINKNPTLHDLKITEDCTLLLKWLQALLCLIDGYLFIIKNSLGQFDYDNKSIEFFLKFVQTSTIEQASKLISKNSSAIITAVDKEHFSNLKLACNLAIMKLASALLHSNNENQFSFWNKYLHSLILNAIFNPGLLAFDERVSQPEYLEVLRILLNNIPRKLKGEQTNVLVTVFRKFVADNLSIESIDLKRNVGLKQRNTIKGLLLIQNSQLDTSFKTEEISFGLIQKLMQKFLQNIDENVIYINRLSDITTEYCNSIFKLTLKNPKEFEAFLSYLFNSTLVSCQEDSQNTFGLYLLTTFEPVTKHIIGDFDRFLKASDNIELIIKLTNYLLKYLENNKKEFKNNLHAIAENILDKWYLFQLYFEENSIDLGLNFVRQIWKIFGSSLSYIAGIQNWVLSLLSSNEVLLTELEGVNLYLNIFGVVAEVVDDDTNVDNLRVALENLSSKLDPVIANAQNTTLTEKLLTILPTVKSQHIFKYLIEFYTRNSAVSKNEIDMTNLLKVFIMKTTEENQAKILQAIFELVLDKNKNFQQKMKLLDNILPYIFKYCSYKAFESFFETNIQQIVELQGATEPSDAIIGFQLVELLFLRIPIGSQERTYCSITEASGSPKLRAHLLKLALDAFRNNEIKENLRIYKCSAYKALASIISNSIRTENFYEKLFVRLENNEDILWNSLIDTNVSYNFPIDFDSYPRKRKILVSIRDELRQQNEQNQQNSFRYIESQRLFKSSLNEDVTKFDFTNSILRTSTTKNEENDLTEDNPNLETKFFEGEIYLESTEINNHELMGTVCGIIEHIFASGICQLPENEDEMVEFPKWMEGIRNLLLNPNTHKNIKFFWIKVIDNMIHIFRHFAKYFTEPLLQFLNDKTAGNDLNYFISDVIVVLTSWTSLIQLNEKEAQLASAVLKHIVTILTNDRQDAFKYNLDLVKLFVENWKEFIEVPYDNLFAKLNFDVNDRKIEAGVHLTSIFLVNEILPCENANITTFWKKILSILTSSVSTIYKPCAETVGLMLKYFKNHQLKQQSFDSEVSKLILRFDSTQIDKYASCLEGVGIHYPKIINSYHVIKMLNRLSQSNPNLQCSFLKIIFKGVDILGEVDSFKGEDWDKYLESQSAEVQLITLEIILKTFQILKQIASFKNILKSVCKNLTNPNTFCRGRMYDILMAILEVGNIDDKEITDLCKEVLIQGLVDTDIETRDKIRKFWSENPLVPSTISNKFRYLLSNFYLAKVEEHFLGYTSYFLLDSIIFDEYEKELFEHPLEDCDFEEYKLQTNWRLQHPSVVPMFAETLRTYTEGLDDGSSVELGAIRATQDNLTFAPTQQSVRERHISQIVSLESTLIGNNNNTFINPNAVQISQNYKLPKRRFLKDKAKISAGFAHSAVAEKIQKVSKRYDAAKEQEKKVTIYRSYRKGDFPDIQISLGSLVKPLQMLALHDGELSKILFSCIHKSLKEKLKNTQDGFGNFILESIKHIFTASMQFNANVISTLLDILLQSKKEFQINPELLAKVCQQSGLVSVGALLLEEYLISINAPSDYEMYYDNVETPYWLKLAELYKDLNEWDLVRKIFLEKTNCKEDVHKAIILESDKRWRDAQEKYENLIRTDPSPACQDFYYESYFKCLAHLGEWDKLPIAVESLVPEGGEKTWDSLWDNDWFQQKILPWFVSAKVKNTLFTGNDCSQFLTDINKSLSNPEQADYLKNKFSEELCILWLTQKDNAQAAQYLKNSLDNFLSDWQLLNPMFGNLRYNKILNLRTLIEIDQFLTIEKTLAESSGAENLKRVQDYWKSTQKELLPSIVLSESKLLYRKLFNKLLMNKVSKFNQTELVKELKKNNIILDMAFMNLAVEEENYYMTRKYYKDYVQMNHPNLTMIFGSLACLYANLVKNDYGLKLQKLLEGLKKFREIILSNKEDKVIVALLKIFDISEKVVEVLTNNPDLYGKYEKDLTELFGGTEESPLEIARCNLKKEILKNCSENQPDIIEAKTKALVKLAYFIQHDEDQEADFLLYVLRAMTLGSKEARQLFPCILLKKSLQDELKDIFLNETADIPTWMFLGWIPQLLANADCPKVEALSEIILRIARTYPQAIMYSYRLSKETYSNVDENLIEELDRLLLSDPVVDKFLTALSKVSVPLVTLEYYIKKLFNCQDIDSMMQKKNDLFEFFFTEDSDSRDSSNMQGNMYKSIVKDFKNEFQKITNRLTLPKIKDLVANITKKRHQILNPPPGQRRPQQSKLLKDYCPWLANFSAGRLNLDLEIPGQYTGEKLPLVQHHIRISGFCDSVNVMSSLRRPIKVTMVGMDSKEYPFLIKFGEDIRQDQRIEQLFMLMNNALASDNKTHHVLTYQVIPLTSSLGIIQWVENTVSLEDFIKRALPEKKRQSTFDSLYSKYEKFLERHDNNTDKYGMTALKKDRNKIIPFYRGLVNELPLNALRASIWSVSLTTESFIAFRDNFIKSYATICACQWILGIGDRHLQNTKVCTRNGKVLGIDFGHAFGTATQILPIPELVPIRLTPHIVDLMEPLAEKGSFKHVMIDCLNSLRNNKAPLLATMNVFIQEPSVDWLENAKKFQMADAVDTHEWYPLRKIEQAKRKLEGASSTTILVEDLKSSSFYVSKPKYFETYVKFVQGDAPYDLRARLSSKETLSVEEQVDCLIDHAMDPNLLGRMFSGWNAAV</sequence>
<reference evidence="15" key="1">
    <citation type="submission" date="2022-01" db="EMBL/GenBank/DDBJ databases">
        <authorList>
            <person name="King R."/>
        </authorList>
    </citation>
    <scope>NUCLEOTIDE SEQUENCE</scope>
</reference>
<proteinExistence type="inferred from homology"/>
<feature type="domain" description="FATC" evidence="14">
    <location>
        <begin position="3785"/>
        <end position="3817"/>
    </location>
</feature>
<dbReference type="InterPro" id="IPR037706">
    <property type="entry name" value="DNA-PK_dom"/>
</dbReference>
<dbReference type="InterPro" id="IPR011009">
    <property type="entry name" value="Kinase-like_dom_sf"/>
</dbReference>
<dbReference type="Proteomes" id="UP001152799">
    <property type="component" value="Chromosome 4"/>
</dbReference>
<dbReference type="GO" id="GO:0006303">
    <property type="term" value="P:double-strand break repair via nonhomologous end joining"/>
    <property type="evidence" value="ECO:0007669"/>
    <property type="project" value="InterPro"/>
</dbReference>
<dbReference type="GO" id="GO:0000723">
    <property type="term" value="P:telomere maintenance"/>
    <property type="evidence" value="ECO:0007669"/>
    <property type="project" value="TreeGrafter"/>
</dbReference>
<dbReference type="Pfam" id="PF02260">
    <property type="entry name" value="FATC"/>
    <property type="match status" value="1"/>
</dbReference>
<protein>
    <recommendedName>
        <fullName evidence="3">non-specific serine/threonine protein kinase</fullName>
        <ecNumber evidence="3">2.7.11.1</ecNumber>
    </recommendedName>
</protein>
<dbReference type="Pfam" id="PF19704">
    <property type="entry name" value="DNAPKcs_CC5"/>
    <property type="match status" value="2"/>
</dbReference>
<dbReference type="PROSITE" id="PS51190">
    <property type="entry name" value="FATC"/>
    <property type="match status" value="1"/>
</dbReference>
<dbReference type="InterPro" id="IPR016024">
    <property type="entry name" value="ARM-type_fold"/>
</dbReference>
<keyword evidence="6" id="KW-0547">Nucleotide-binding</keyword>
<dbReference type="PROSITE" id="PS50290">
    <property type="entry name" value="PI3_4_KINASE_3"/>
    <property type="match status" value="1"/>
</dbReference>
<evidence type="ECO:0000256" key="2">
    <source>
        <dbReference type="ARBA" id="ARBA00011031"/>
    </source>
</evidence>
<gene>
    <name evidence="15" type="ORF">CEUTPL_LOCUS7959</name>
</gene>
<feature type="domain" description="PI3K/PI4K catalytic" evidence="12">
    <location>
        <begin position="3423"/>
        <end position="3758"/>
    </location>
</feature>
<dbReference type="InterPro" id="IPR000403">
    <property type="entry name" value="PI3/4_kinase_cat_dom"/>
</dbReference>
<keyword evidence="9" id="KW-0067">ATP-binding</keyword>
<dbReference type="Pfam" id="PF20502">
    <property type="entry name" value="DNAPKcs_CC1-2"/>
    <property type="match status" value="1"/>
</dbReference>
<dbReference type="InterPro" id="IPR036940">
    <property type="entry name" value="PI3/4_kinase_cat_sf"/>
</dbReference>
<comment type="subcellular location">
    <subcellularLocation>
        <location evidence="1">Nucleus</location>
    </subcellularLocation>
</comment>
<evidence type="ECO:0000256" key="10">
    <source>
        <dbReference type="ARBA" id="ARBA00023204"/>
    </source>
</evidence>
<dbReference type="InterPro" id="IPR018936">
    <property type="entry name" value="PI3/4_kinase_CS"/>
</dbReference>
<evidence type="ECO:0000256" key="1">
    <source>
        <dbReference type="ARBA" id="ARBA00004123"/>
    </source>
</evidence>
<evidence type="ECO:0000256" key="3">
    <source>
        <dbReference type="ARBA" id="ARBA00012513"/>
    </source>
</evidence>